<sequence>MAKRYKVLVIVDTVFVIFLAIVAFYYGTADAIDFRFWLTLVIMGYAAFLLRKNYRNYQEALKKEENN</sequence>
<keyword evidence="1" id="KW-0472">Membrane</keyword>
<keyword evidence="3" id="KW-1185">Reference proteome</keyword>
<organism evidence="2 3">
    <name type="scientific">Sutcliffiella cohnii</name>
    <dbReference type="NCBI Taxonomy" id="33932"/>
    <lineage>
        <taxon>Bacteria</taxon>
        <taxon>Bacillati</taxon>
        <taxon>Bacillota</taxon>
        <taxon>Bacilli</taxon>
        <taxon>Bacillales</taxon>
        <taxon>Bacillaceae</taxon>
        <taxon>Sutcliffiella</taxon>
    </lineage>
</organism>
<dbReference type="Proteomes" id="UP000215224">
    <property type="component" value="Chromosome"/>
</dbReference>
<evidence type="ECO:0000256" key="1">
    <source>
        <dbReference type="SAM" id="Phobius"/>
    </source>
</evidence>
<dbReference type="STRING" id="1314751.GCA_001591425_04082"/>
<feature type="transmembrane region" description="Helical" evidence="1">
    <location>
        <begin position="34"/>
        <end position="50"/>
    </location>
</feature>
<gene>
    <name evidence="2" type="ORF">BC6307_08880</name>
</gene>
<reference evidence="2 3" key="1">
    <citation type="submission" date="2016-12" db="EMBL/GenBank/DDBJ databases">
        <title>The whole genome sequencing and assembly of Bacillus cohnii DSM 6307T strain.</title>
        <authorList>
            <person name="Lee Y.-J."/>
            <person name="Yi H."/>
            <person name="Bahn Y.-S."/>
            <person name="Kim J.F."/>
            <person name="Lee D.-W."/>
        </authorList>
    </citation>
    <scope>NUCLEOTIDE SEQUENCE [LARGE SCALE GENOMIC DNA]</scope>
    <source>
        <strain evidence="2 3">DSM 6307</strain>
    </source>
</reference>
<dbReference type="KEGG" id="bcoh:BC6307_08880"/>
<feature type="transmembrane region" description="Helical" evidence="1">
    <location>
        <begin position="7"/>
        <end position="28"/>
    </location>
</feature>
<name>A0A223KPE3_9BACI</name>
<dbReference type="RefSeq" id="WP_066420147.1">
    <property type="nucleotide sequence ID" value="NZ_CP018866.1"/>
</dbReference>
<proteinExistence type="predicted"/>
<keyword evidence="1" id="KW-1133">Transmembrane helix</keyword>
<dbReference type="EMBL" id="CP018866">
    <property type="protein sequence ID" value="AST91385.1"/>
    <property type="molecule type" value="Genomic_DNA"/>
</dbReference>
<evidence type="ECO:0000313" key="3">
    <source>
        <dbReference type="Proteomes" id="UP000215224"/>
    </source>
</evidence>
<accession>A0A223KPE3</accession>
<dbReference type="AlphaFoldDB" id="A0A223KPE3"/>
<keyword evidence="1" id="KW-0812">Transmembrane</keyword>
<protein>
    <submittedName>
        <fullName evidence="2">Uncharacterized protein</fullName>
    </submittedName>
</protein>
<evidence type="ECO:0000313" key="2">
    <source>
        <dbReference type="EMBL" id="AST91385.1"/>
    </source>
</evidence>